<evidence type="ECO:0000313" key="2">
    <source>
        <dbReference type="Proteomes" id="UP000799753"/>
    </source>
</evidence>
<organism evidence="1 2">
    <name type="scientific">Massarina eburnea CBS 473.64</name>
    <dbReference type="NCBI Taxonomy" id="1395130"/>
    <lineage>
        <taxon>Eukaryota</taxon>
        <taxon>Fungi</taxon>
        <taxon>Dikarya</taxon>
        <taxon>Ascomycota</taxon>
        <taxon>Pezizomycotina</taxon>
        <taxon>Dothideomycetes</taxon>
        <taxon>Pleosporomycetidae</taxon>
        <taxon>Pleosporales</taxon>
        <taxon>Massarineae</taxon>
        <taxon>Massarinaceae</taxon>
        <taxon>Massarina</taxon>
    </lineage>
</organism>
<keyword evidence="2" id="KW-1185">Reference proteome</keyword>
<dbReference type="AlphaFoldDB" id="A0A6A6S3K2"/>
<dbReference type="OrthoDB" id="10501433at2759"/>
<dbReference type="EMBL" id="MU006782">
    <property type="protein sequence ID" value="KAF2641702.1"/>
    <property type="molecule type" value="Genomic_DNA"/>
</dbReference>
<name>A0A6A6S3K2_9PLEO</name>
<dbReference type="Proteomes" id="UP000799753">
    <property type="component" value="Unassembled WGS sequence"/>
</dbReference>
<sequence length="290" mass="32934">MVVDILVEPPSPTTTTSPTYRSTAAMTTLGNLYLSHETLYFPPFRTSRYTDLSYTIQNAVSVLNTLTQTSTSAWRNYDTDYLNACSNLTKSEAPFRKHIRHLALRSDPKASTLERIKLETEMDVMVRMRSHEIKKMMQMEHGIVKVFEEVDGFRAAGKLACKELEHAFVLCERAGMKEGEALSGGFLMRVGLGGKAKALKDVRFQDGGGEVIDEMTLTNARLLKTELERRMQVVHLHLLQCREETTALSQVFMADHGRTTDEVKAYRNYMAEKDARVRTEILDSLKRDEL</sequence>
<protein>
    <submittedName>
        <fullName evidence="1">Uncharacterized protein</fullName>
    </submittedName>
</protein>
<evidence type="ECO:0000313" key="1">
    <source>
        <dbReference type="EMBL" id="KAF2641702.1"/>
    </source>
</evidence>
<proteinExistence type="predicted"/>
<reference evidence="1" key="1">
    <citation type="journal article" date="2020" name="Stud. Mycol.">
        <title>101 Dothideomycetes genomes: a test case for predicting lifestyles and emergence of pathogens.</title>
        <authorList>
            <person name="Haridas S."/>
            <person name="Albert R."/>
            <person name="Binder M."/>
            <person name="Bloem J."/>
            <person name="Labutti K."/>
            <person name="Salamov A."/>
            <person name="Andreopoulos B."/>
            <person name="Baker S."/>
            <person name="Barry K."/>
            <person name="Bills G."/>
            <person name="Bluhm B."/>
            <person name="Cannon C."/>
            <person name="Castanera R."/>
            <person name="Culley D."/>
            <person name="Daum C."/>
            <person name="Ezra D."/>
            <person name="Gonzalez J."/>
            <person name="Henrissat B."/>
            <person name="Kuo A."/>
            <person name="Liang C."/>
            <person name="Lipzen A."/>
            <person name="Lutzoni F."/>
            <person name="Magnuson J."/>
            <person name="Mondo S."/>
            <person name="Nolan M."/>
            <person name="Ohm R."/>
            <person name="Pangilinan J."/>
            <person name="Park H.-J."/>
            <person name="Ramirez L."/>
            <person name="Alfaro M."/>
            <person name="Sun H."/>
            <person name="Tritt A."/>
            <person name="Yoshinaga Y."/>
            <person name="Zwiers L.-H."/>
            <person name="Turgeon B."/>
            <person name="Goodwin S."/>
            <person name="Spatafora J."/>
            <person name="Crous P."/>
            <person name="Grigoriev I."/>
        </authorList>
    </citation>
    <scope>NUCLEOTIDE SEQUENCE</scope>
    <source>
        <strain evidence="1">CBS 473.64</strain>
    </source>
</reference>
<accession>A0A6A6S3K2</accession>
<gene>
    <name evidence="1" type="ORF">P280DRAFT_282954</name>
</gene>